<dbReference type="EMBL" id="JAACAK010000113">
    <property type="protein sequence ID" value="NIR76072.1"/>
    <property type="molecule type" value="Genomic_DNA"/>
</dbReference>
<keyword evidence="1" id="KW-0472">Membrane</keyword>
<gene>
    <name evidence="2" type="ORF">GWO12_13335</name>
</gene>
<sequence>MSIRSAIDQILIVAGVVVIVTPVAIIEEESWTPLIIVLFGILLVGLGVYSIGHRLLPDRRVYIGLRAEVEYFIQLVRRVNTHALRNEADAIELLRTEMKESVDRMISLAGKPGELGR</sequence>
<evidence type="ECO:0000313" key="3">
    <source>
        <dbReference type="Proteomes" id="UP000702544"/>
    </source>
</evidence>
<dbReference type="Proteomes" id="UP000702544">
    <property type="component" value="Unassembled WGS sequence"/>
</dbReference>
<accession>A0AAE4ZBB8</accession>
<evidence type="ECO:0000256" key="1">
    <source>
        <dbReference type="SAM" id="Phobius"/>
    </source>
</evidence>
<keyword evidence="1" id="KW-1133">Transmembrane helix</keyword>
<feature type="transmembrane region" description="Helical" evidence="1">
    <location>
        <begin position="7"/>
        <end position="25"/>
    </location>
</feature>
<keyword evidence="1" id="KW-0812">Transmembrane</keyword>
<organism evidence="2 3">
    <name type="scientific">Candidatus Kutchimonas denitrificans</name>
    <dbReference type="NCBI Taxonomy" id="3056748"/>
    <lineage>
        <taxon>Bacteria</taxon>
        <taxon>Pseudomonadati</taxon>
        <taxon>Gemmatimonadota</taxon>
        <taxon>Gemmatimonadia</taxon>
        <taxon>Candidatus Palauibacterales</taxon>
        <taxon>Candidatus Palauibacteraceae</taxon>
        <taxon>Candidatus Kutchimonas</taxon>
    </lineage>
</organism>
<proteinExistence type="predicted"/>
<evidence type="ECO:0000313" key="2">
    <source>
        <dbReference type="EMBL" id="NIR76072.1"/>
    </source>
</evidence>
<reference evidence="2 3" key="1">
    <citation type="submission" date="2020-01" db="EMBL/GenBank/DDBJ databases">
        <title>Genomes assembled from Gulf of Kutch pelagic sediment metagenomes.</title>
        <authorList>
            <person name="Chandrashekar M."/>
            <person name="Mahajan M.S."/>
            <person name="Dave K.J."/>
            <person name="Vatsa P."/>
            <person name="Nathani N.M."/>
        </authorList>
    </citation>
    <scope>NUCLEOTIDE SEQUENCE [LARGE SCALE GENOMIC DNA]</scope>
    <source>
        <strain evidence="2">KS3-K002</strain>
    </source>
</reference>
<dbReference type="AlphaFoldDB" id="A0AAE4ZBB8"/>
<feature type="transmembrane region" description="Helical" evidence="1">
    <location>
        <begin position="31"/>
        <end position="51"/>
    </location>
</feature>
<protein>
    <submittedName>
        <fullName evidence="2">Uncharacterized protein</fullName>
    </submittedName>
</protein>
<name>A0AAE4ZBB8_9BACT</name>
<comment type="caution">
    <text evidence="2">The sequence shown here is derived from an EMBL/GenBank/DDBJ whole genome shotgun (WGS) entry which is preliminary data.</text>
</comment>